<feature type="domain" description="Disease resistance protein At4g27190-like leucine-rich repeats" evidence="7">
    <location>
        <begin position="2880"/>
        <end position="3009"/>
    </location>
</feature>
<keyword evidence="3" id="KW-0611">Plant defense</keyword>
<keyword evidence="2" id="KW-0547">Nucleotide-binding</keyword>
<dbReference type="Proteomes" id="UP001634007">
    <property type="component" value="Unassembled WGS sequence"/>
</dbReference>
<dbReference type="PANTHER" id="PTHR33463">
    <property type="entry name" value="NB-ARC DOMAIN-CONTAINING PROTEIN-RELATED"/>
    <property type="match status" value="1"/>
</dbReference>
<sequence length="3151" mass="359064">MSIDAAIAIAWDVLKSVVAPIKRQFGYVIYSKRHADILQEKVRELAHEVDRVHNLAEEARNNLRNVYGHVTEWQASAEKALKEARDLLRDFQEASKTCCYETLPDPKCRYQFSRKAKDKIEVIQQLTRISSGFKEWNDISSSNPAPGNVAALTSPKREGISSSNPAPGNIAALPTAKREGISSSNPAPGNVAALTPANKGEGKDVVQLATVMASASLTSTSTKVRENDVFKSRASITGDIMAALADNNYSVVGVYGMGGVGKSTLLADVKGRIIEKKSFDWVAKADVSENPDVKKIQGEIAHALDLDIRNQEIVSVRAELLHKRLENEEREKKKVLIILDNLWKGLDLKSVGIPCGPDNKVIGCKLLLTSRFEDVLRREMGCDRDFRLEGLKDEEAKRMFERTVGDKAHDDPFKSLVNEAVHKCAGLPFLIIAMANIFKDADFYEWKDVLTQIEKSTDIGISESINKMLQLTYDHFKGKDGEEVKSLLRLCVIYGVSKPSLENLVKYGVGLRLFREDSNMEEVRNRLRSLIRRLKASSLLLDDIDDEDDDGFKIHDLVRGFVASIASKEEPLLVWKDNDESEMELPKDKLKSCTALCFSYVEMEQLPEELYCPETRIFLLFTNNDSLKVPDSYFNSMRKLMVLHLSQVCLTRSPSPFKLLEDLHTLCLDGCSLEDVAMIGELKGLHILSFVNSNIHRLPKEIEQLVELRLLDLSKCSQLEIIEPGVLGSLMKLEELYMWNSFDKWNVMEQTPPTNAELIELGNKKNLHTLHVSIPDLRMLPEDLNVKKLTKYNILIGGARCSEPYKGSSVLELRLHSISDYLQKGCIQTLLGKTDHLLLDKVNGIQSICSLSHEGFQKLKHLYVKYSPSRSNNQVGSQVAFFAGQEVAFPSLETIDISDIDNIEIIWDNQVAVDSFHKLKSLEVWRCSKLLNIVPSCILGRLKRLESLEVQSCDLLEVVFKFQPLNPLDGHPVVDLPLKRLKLFGLPELRCVWDKELHSRVKFQYLRFVRVSGCKSLTSLFPASVVVHLTQLEELKIDKCGIVELIKMEDKGAPEFVFPKLTSLQLQDLTELRCIYIGKYVSHWPALKTLEMYDCHKVEILASHPENDMPFDKQPLFLVEKVLIPSLESLTMAGLPNLENLWTDESPLELSNLQFLKLSSCKSLSKVINSRSLTKLHKLHTLEVEDCISMQEIFDLDELGADANINTIDISQLPSLRRIWNKNPCGIVRFHNLKKLKVRSCENLRFLFFPSMVQSLAQLRELQVRYCKNMEAIIMEEEELRIETLEILVFPMLTKLYLKTLESLTCFSHRKCTPKSQGEDSIKLHSPLLFNQEVAFPSLETINISDIDNIEIIWDNQVAVDSFHKLKSLEVWRCSKLLNIVPSCILGRLKRLESLEVQSCDLLEVVFKFQPLNPLDGHPVVDLPLKRLKLFGLPELRCVWDKELHSRVKFQYLRFVRVSGCKSLTSLFPASVVVHLTQIEELEVRSCDSLEVVFKLQPLNPLDGHLVAYLPLKRLKLDELPKLKCVWDNELHDQVKFQCLRFVTVSGCKSLTSLFPTSVVVHLTQLEELELRSCNSLEVVFKLQPLNPLDGHLVADLPLKRLKLNGLPKLKCVWDKELHSQVKFQCLRFVTVSKCKSLTSLFPASVVIHLTQLEELEISECGIVKLIEKEGPIPKVVFPRLTSLKLEDLIELKCIYTRIHALCWPALKNLEVQGCNKVEILASQPETEMPLCKQPLFLIEKVAFPSLETVDINDVDNIEIIWDNQVAADSFHKLKSLEVRRCNKLLNIVPSCILGRLKSLESLKVKSCDLLEVVFKLQPLNPLDGHPVAHLPLKRLQLDGLPELKCVWDKELHSQVKFQCLRFVTVSGCKSLTSLFPTSVVVHLTQLEELKIDECGIVELIKKEDRGVPRFVFPKLTSLKLQHLTKLRCIYIGKYMSHWPALKILEMCSCHNVEIIVSHPENDMPFDKQPLFLVEKVVFPSLETLYISGMDNIEIIWDNQVAADSFHKLKSLEVSRCNKLLNIVPSCILGRLRSLESLEVGSCDSLEVVFKLQPLNPLDGHPIAHLPLKMLELDGLPKLKCVWDMDLHSQVKFQCLHYVTVSKCKSLASLFPTSVAIHLTELDELKIDECGIVELIEKEDELVLGFVFPKLTSLKLAHLTELKYIYIGKHASHWPALKTLKVLNCDKVEIFASHSKNEMPLHKQPLFLIEKDAFPNLQKLKLDLSGRMEIWHGHFHDGEFFTKLRVLELHHFSKELAIFTCCFVQSLANLEKLIVRKSYREELNVSIEAIAGPSHELEVILPSSFQHLKTLEVLYCDGLSPYEILPFSTFFQHLETLDMSFCDGLSNIFTPTIARNLVKLTKFRISNCKMLTEIIYDEEGEEGLMVAFNQLKCIELDRLIRLRCFSSIKYTLVFPLLEDVIVSRCPGMKFFSRGPIEAPKLDRVQVSIEVWFWKENLNSTIQNMFEEMATVAREEFMRLSEFPEMIGKWHDELNPIKSSWQLKSLMVDKCPSFINVIPSKLMLVLDNMKEIFNLEGLEGVESTRVLPGLQLLDLVNLPKLRQLWNKDLQEMLCFKSLSSLALYNCSNLGHAFAPSMAQCLASLKQMEINECGKMEAIITKEEEQGSAMEKITFAKLRWIKLECLPNLTSFLSTGNHMLDCPYLEDLTIAHCPKMRSLTWQSRMEIDLGTTSLFTPHVITQCNGINYIIFSIWHVQFPCLQSMVLSHMENLSKIWTFSPQETLTFKHLQKVVAQNCKNLENLFPYWVATSLTQLEKLQVEPCGLEEIVTSGDDTPKSTTTQFLIPKLTSLVLHDMPQLKSFCSIMPTLNWPFLMELRVTHCGELNMLSFVASMNKWAQRDNQHSLSDPEAHFSIERGIPTLERLLLVDKDIQMIQNGKFSDGFFGKPKVLTLACFHDENAVFPSIFLLQRFQNLQSLKVFCSSFEDIFPDEGLVDEGKHLMLDNLKELKLKKLHNLKHVWREGYLVAKILQCISKFKVCDCRNLTTLFPVVTSFQNLMELVVKNSSRLVYLVTVSAIANLVHLKRMTIIGCEGMKEVVANDENGEGKVISLRKLRWLTLQNLSSLECFSSTTSCIFKFPCMYSIKVEECPKMKIFCEGVLSTPKLHSVKLFRYKWQSNWAGDLNTTIQKLTT</sequence>
<feature type="domain" description="Disease resistance protein At4g27190-like leucine-rich repeats" evidence="7">
    <location>
        <begin position="3011"/>
        <end position="3112"/>
    </location>
</feature>
<keyword evidence="9" id="KW-1185">Reference proteome</keyword>
<feature type="domain" description="Disease resistance protein At4g27190-like leucine-rich repeats" evidence="7">
    <location>
        <begin position="1748"/>
        <end position="1896"/>
    </location>
</feature>
<evidence type="ECO:0000256" key="3">
    <source>
        <dbReference type="ARBA" id="ARBA00022821"/>
    </source>
</evidence>
<feature type="domain" description="Disease resistance protein At4g27190-like leucine-rich repeats" evidence="7">
    <location>
        <begin position="2146"/>
        <end position="2277"/>
    </location>
</feature>
<comment type="caution">
    <text evidence="8">The sequence shown here is derived from an EMBL/GenBank/DDBJ whole genome shotgun (WGS) entry which is preliminary data.</text>
</comment>
<feature type="domain" description="Disease resistance protein At4g27190-like leucine-rich repeats" evidence="7">
    <location>
        <begin position="1982"/>
        <end position="2131"/>
    </location>
</feature>
<feature type="domain" description="Disease resistance protein At4g27190-like leucine-rich repeats" evidence="7">
    <location>
        <begin position="892"/>
        <end position="1041"/>
    </location>
</feature>
<dbReference type="Gene3D" id="3.40.50.300">
    <property type="entry name" value="P-loop containing nucleotide triphosphate hydrolases"/>
    <property type="match status" value="1"/>
</dbReference>
<protein>
    <recommendedName>
        <fullName evidence="10">AAA+ ATPase domain-containing protein</fullName>
    </recommendedName>
</protein>
<evidence type="ECO:0000259" key="6">
    <source>
        <dbReference type="Pfam" id="PF00931"/>
    </source>
</evidence>
<evidence type="ECO:0000313" key="9">
    <source>
        <dbReference type="Proteomes" id="UP001634007"/>
    </source>
</evidence>
<dbReference type="Gene3D" id="3.80.10.10">
    <property type="entry name" value="Ribonuclease Inhibitor"/>
    <property type="match status" value="13"/>
</dbReference>
<dbReference type="Pfam" id="PF23247">
    <property type="entry name" value="LRR_RPS2"/>
    <property type="match status" value="12"/>
</dbReference>
<dbReference type="SUPFAM" id="SSF52047">
    <property type="entry name" value="RNI-like"/>
    <property type="match status" value="7"/>
</dbReference>
<feature type="domain" description="Disease resistance protein At4g27190-like leucine-rich repeats" evidence="7">
    <location>
        <begin position="2716"/>
        <end position="2782"/>
    </location>
</feature>
<keyword evidence="5" id="KW-0175">Coiled coil</keyword>
<reference evidence="8 9" key="1">
    <citation type="submission" date="2024-11" db="EMBL/GenBank/DDBJ databases">
        <title>Chromosome-level genome assembly of Eucalyptus globulus Labill. provides insights into its genome evolution.</title>
        <authorList>
            <person name="Li X."/>
        </authorList>
    </citation>
    <scope>NUCLEOTIDE SEQUENCE [LARGE SCALE GENOMIC DNA]</scope>
    <source>
        <strain evidence="8">CL2024</strain>
        <tissue evidence="8">Fresh tender leaves</tissue>
    </source>
</reference>
<feature type="domain" description="Disease resistance protein At4g27190-like leucine-rich repeats" evidence="7">
    <location>
        <begin position="2476"/>
        <end position="2612"/>
    </location>
</feature>
<evidence type="ECO:0000256" key="1">
    <source>
        <dbReference type="ARBA" id="ARBA00008894"/>
    </source>
</evidence>
<dbReference type="InterPro" id="IPR042197">
    <property type="entry name" value="Apaf_helical"/>
</dbReference>
<dbReference type="SUPFAM" id="SSF52058">
    <property type="entry name" value="L domain-like"/>
    <property type="match status" value="1"/>
</dbReference>
<feature type="domain" description="Disease resistance protein At4g27190-like leucine-rich repeats" evidence="7">
    <location>
        <begin position="1339"/>
        <end position="1487"/>
    </location>
</feature>
<feature type="domain" description="Disease resistance protein At4g27190-like leucine-rich repeats" evidence="7">
    <location>
        <begin position="2326"/>
        <end position="2428"/>
    </location>
</feature>
<dbReference type="GO" id="GO:0005524">
    <property type="term" value="F:ATP binding"/>
    <property type="evidence" value="ECO:0007669"/>
    <property type="project" value="UniProtKB-KW"/>
</dbReference>
<feature type="domain" description="Disease resistance protein At4g27190-like leucine-rich repeats" evidence="7">
    <location>
        <begin position="1142"/>
        <end position="1268"/>
    </location>
</feature>
<dbReference type="Gene3D" id="1.10.8.430">
    <property type="entry name" value="Helical domain of apoptotic protease-activating factors"/>
    <property type="match status" value="1"/>
</dbReference>
<feature type="domain" description="NB-ARC" evidence="6">
    <location>
        <begin position="240"/>
        <end position="408"/>
    </location>
</feature>
<dbReference type="GO" id="GO:0006952">
    <property type="term" value="P:defense response"/>
    <property type="evidence" value="ECO:0007669"/>
    <property type="project" value="UniProtKB-KW"/>
</dbReference>
<dbReference type="Pfam" id="PF00931">
    <property type="entry name" value="NB-ARC"/>
    <property type="match status" value="1"/>
</dbReference>
<dbReference type="PANTHER" id="PTHR33463:SF203">
    <property type="entry name" value="AAA+ ATPASE DOMAIN-CONTAINING PROTEIN"/>
    <property type="match status" value="1"/>
</dbReference>
<evidence type="ECO:0000259" key="7">
    <source>
        <dbReference type="Pfam" id="PF23247"/>
    </source>
</evidence>
<name>A0ABD3JPY3_EUCGL</name>
<evidence type="ECO:0000313" key="8">
    <source>
        <dbReference type="EMBL" id="KAL3729904.1"/>
    </source>
</evidence>
<keyword evidence="4" id="KW-0067">ATP-binding</keyword>
<evidence type="ECO:0000256" key="4">
    <source>
        <dbReference type="ARBA" id="ARBA00022840"/>
    </source>
</evidence>
<evidence type="ECO:0008006" key="10">
    <source>
        <dbReference type="Google" id="ProtNLM"/>
    </source>
</evidence>
<accession>A0ABD3JPY3</accession>
<comment type="similarity">
    <text evidence="1">Belongs to the disease resistance NB-LRR family.</text>
</comment>
<dbReference type="PRINTS" id="PR00364">
    <property type="entry name" value="DISEASERSIST"/>
</dbReference>
<proteinExistence type="inferred from homology"/>
<feature type="coiled-coil region" evidence="5">
    <location>
        <begin position="35"/>
        <end position="97"/>
    </location>
</feature>
<evidence type="ECO:0000256" key="5">
    <source>
        <dbReference type="SAM" id="Coils"/>
    </source>
</evidence>
<gene>
    <name evidence="8" type="ORF">ACJRO7_026973</name>
</gene>
<dbReference type="InterPro" id="IPR002182">
    <property type="entry name" value="NB-ARC"/>
</dbReference>
<dbReference type="InterPro" id="IPR027417">
    <property type="entry name" value="P-loop_NTPase"/>
</dbReference>
<dbReference type="SUPFAM" id="SSF52540">
    <property type="entry name" value="P-loop containing nucleoside triphosphate hydrolases"/>
    <property type="match status" value="1"/>
</dbReference>
<evidence type="ECO:0000256" key="2">
    <source>
        <dbReference type="ARBA" id="ARBA00022741"/>
    </source>
</evidence>
<dbReference type="InterPro" id="IPR050905">
    <property type="entry name" value="Plant_NBS-LRR"/>
</dbReference>
<dbReference type="EMBL" id="JBJKBG010000007">
    <property type="protein sequence ID" value="KAL3729904.1"/>
    <property type="molecule type" value="Genomic_DNA"/>
</dbReference>
<dbReference type="InterPro" id="IPR057135">
    <property type="entry name" value="At4g27190-like_LRR"/>
</dbReference>
<feature type="domain" description="Disease resistance protein At4g27190-like leucine-rich repeats" evidence="7">
    <location>
        <begin position="1562"/>
        <end position="1662"/>
    </location>
</feature>
<dbReference type="InterPro" id="IPR032675">
    <property type="entry name" value="LRR_dom_sf"/>
</dbReference>
<organism evidence="8 9">
    <name type="scientific">Eucalyptus globulus</name>
    <name type="common">Tasmanian blue gum</name>
    <dbReference type="NCBI Taxonomy" id="34317"/>
    <lineage>
        <taxon>Eukaryota</taxon>
        <taxon>Viridiplantae</taxon>
        <taxon>Streptophyta</taxon>
        <taxon>Embryophyta</taxon>
        <taxon>Tracheophyta</taxon>
        <taxon>Spermatophyta</taxon>
        <taxon>Magnoliopsida</taxon>
        <taxon>eudicotyledons</taxon>
        <taxon>Gunneridae</taxon>
        <taxon>Pentapetalae</taxon>
        <taxon>rosids</taxon>
        <taxon>malvids</taxon>
        <taxon>Myrtales</taxon>
        <taxon>Myrtaceae</taxon>
        <taxon>Myrtoideae</taxon>
        <taxon>Eucalypteae</taxon>
        <taxon>Eucalyptus</taxon>
    </lineage>
</organism>